<comment type="subcellular location">
    <subcellularLocation>
        <location evidence="1">Cell membrane</location>
        <topology evidence="1">Multi-pass membrane protein</topology>
    </subcellularLocation>
</comment>
<dbReference type="SUPFAM" id="SSF81321">
    <property type="entry name" value="Family A G protein-coupled receptor-like"/>
    <property type="match status" value="1"/>
</dbReference>
<evidence type="ECO:0000256" key="5">
    <source>
        <dbReference type="ARBA" id="ARBA00023136"/>
    </source>
</evidence>
<feature type="transmembrane region" description="Helical" evidence="6">
    <location>
        <begin position="182"/>
        <end position="202"/>
    </location>
</feature>
<evidence type="ECO:0000313" key="8">
    <source>
        <dbReference type="EMBL" id="CAH3025357.1"/>
    </source>
</evidence>
<keyword evidence="3 6" id="KW-0812">Transmembrane</keyword>
<feature type="transmembrane region" description="Helical" evidence="6">
    <location>
        <begin position="34"/>
        <end position="58"/>
    </location>
</feature>
<dbReference type="InterPro" id="IPR000276">
    <property type="entry name" value="GPCR_Rhodpsn"/>
</dbReference>
<dbReference type="PANTHER" id="PTHR22750">
    <property type="entry name" value="G-PROTEIN COUPLED RECEPTOR"/>
    <property type="match status" value="1"/>
</dbReference>
<dbReference type="PRINTS" id="PR00237">
    <property type="entry name" value="GPCRRHODOPSN"/>
</dbReference>
<dbReference type="Gene3D" id="1.20.1070.10">
    <property type="entry name" value="Rhodopsin 7-helix transmembrane proteins"/>
    <property type="match status" value="1"/>
</dbReference>
<comment type="caution">
    <text evidence="8">The sequence shown here is derived from an EMBL/GenBank/DDBJ whole genome shotgun (WGS) entry which is preliminary data.</text>
</comment>
<feature type="domain" description="G-protein coupled receptors family 1 profile" evidence="7">
    <location>
        <begin position="50"/>
        <end position="298"/>
    </location>
</feature>
<dbReference type="CDD" id="cd00637">
    <property type="entry name" value="7tm_classA_rhodopsin-like"/>
    <property type="match status" value="1"/>
</dbReference>
<gene>
    <name evidence="8" type="ORF">PEVE_00025802</name>
</gene>
<feature type="transmembrane region" description="Helical" evidence="6">
    <location>
        <begin position="244"/>
        <end position="265"/>
    </location>
</feature>
<name>A0ABN8M9Z5_9CNID</name>
<reference evidence="8 9" key="1">
    <citation type="submission" date="2022-05" db="EMBL/GenBank/DDBJ databases">
        <authorList>
            <consortium name="Genoscope - CEA"/>
            <person name="William W."/>
        </authorList>
    </citation>
    <scope>NUCLEOTIDE SEQUENCE [LARGE SCALE GENOMIC DNA]</scope>
</reference>
<feature type="transmembrane region" description="Helical" evidence="6">
    <location>
        <begin position="153"/>
        <end position="176"/>
    </location>
</feature>
<dbReference type="Pfam" id="PF00001">
    <property type="entry name" value="7tm_1"/>
    <property type="match status" value="1"/>
</dbReference>
<evidence type="ECO:0000256" key="4">
    <source>
        <dbReference type="ARBA" id="ARBA00022989"/>
    </source>
</evidence>
<evidence type="ECO:0000256" key="1">
    <source>
        <dbReference type="ARBA" id="ARBA00004651"/>
    </source>
</evidence>
<keyword evidence="5 6" id="KW-0472">Membrane</keyword>
<feature type="transmembrane region" description="Helical" evidence="6">
    <location>
        <begin position="106"/>
        <end position="132"/>
    </location>
</feature>
<keyword evidence="9" id="KW-1185">Reference proteome</keyword>
<evidence type="ECO:0000256" key="3">
    <source>
        <dbReference type="ARBA" id="ARBA00022692"/>
    </source>
</evidence>
<sequence>MAELSNITEDENQKTSLEQSCSAEFTGVVHGKLLFLPAINIFFSIAAFLGNSLILVALHKESSLRPPSKLLYRNLALTDLCVGIVVEPLNVVSWISMLNEKWNICYYASVTNFISGLLLCVVSLFTLTALSVDRLLALVLGIRYRQVVTLRRTYLIVAAMWILSIVLALFTLIYYWNPQSHVPSRLLGTVIIVCLFTSFFSYTKIFITLRHNQHQVHSHISQEQPSQAVALTTTRYRKAVYSALWVQVALVACYLPFFITAMILASQRGRRVSSSVWLASQFAATLVYLNSSFNPLLYGWKIRELRQAVKETLRQLFRLSS</sequence>
<evidence type="ECO:0000259" key="7">
    <source>
        <dbReference type="PROSITE" id="PS50262"/>
    </source>
</evidence>
<feature type="transmembrane region" description="Helical" evidence="6">
    <location>
        <begin position="277"/>
        <end position="300"/>
    </location>
</feature>
<dbReference type="Proteomes" id="UP001159427">
    <property type="component" value="Unassembled WGS sequence"/>
</dbReference>
<protein>
    <recommendedName>
        <fullName evidence="7">G-protein coupled receptors family 1 profile domain-containing protein</fullName>
    </recommendedName>
</protein>
<accession>A0ABN8M9Z5</accession>
<proteinExistence type="predicted"/>
<dbReference type="EMBL" id="CALNXI010000348">
    <property type="protein sequence ID" value="CAH3025357.1"/>
    <property type="molecule type" value="Genomic_DNA"/>
</dbReference>
<organism evidence="8 9">
    <name type="scientific">Porites evermanni</name>
    <dbReference type="NCBI Taxonomy" id="104178"/>
    <lineage>
        <taxon>Eukaryota</taxon>
        <taxon>Metazoa</taxon>
        <taxon>Cnidaria</taxon>
        <taxon>Anthozoa</taxon>
        <taxon>Hexacorallia</taxon>
        <taxon>Scleractinia</taxon>
        <taxon>Fungiina</taxon>
        <taxon>Poritidae</taxon>
        <taxon>Porites</taxon>
    </lineage>
</organism>
<dbReference type="InterPro" id="IPR017452">
    <property type="entry name" value="GPCR_Rhodpsn_7TM"/>
</dbReference>
<evidence type="ECO:0000313" key="9">
    <source>
        <dbReference type="Proteomes" id="UP001159427"/>
    </source>
</evidence>
<evidence type="ECO:0000256" key="6">
    <source>
        <dbReference type="SAM" id="Phobius"/>
    </source>
</evidence>
<keyword evidence="2" id="KW-1003">Cell membrane</keyword>
<keyword evidence="4 6" id="KW-1133">Transmembrane helix</keyword>
<dbReference type="PROSITE" id="PS50262">
    <property type="entry name" value="G_PROTEIN_RECEP_F1_2"/>
    <property type="match status" value="1"/>
</dbReference>
<evidence type="ECO:0000256" key="2">
    <source>
        <dbReference type="ARBA" id="ARBA00022475"/>
    </source>
</evidence>